<reference evidence="2 3" key="1">
    <citation type="submission" date="2019-03" db="EMBL/GenBank/DDBJ databases">
        <title>Genomic Encyclopedia of Type Strains, Phase III (KMG-III): the genomes of soil and plant-associated and newly described type strains.</title>
        <authorList>
            <person name="Whitman W."/>
        </authorList>
    </citation>
    <scope>NUCLEOTIDE SEQUENCE [LARGE SCALE GENOMIC DNA]</scope>
    <source>
        <strain evidence="2 3">CECT 7972</strain>
    </source>
</reference>
<keyword evidence="1" id="KW-0472">Membrane</keyword>
<evidence type="ECO:0000256" key="1">
    <source>
        <dbReference type="SAM" id="Phobius"/>
    </source>
</evidence>
<comment type="caution">
    <text evidence="2">The sequence shown here is derived from an EMBL/GenBank/DDBJ whole genome shotgun (WGS) entry which is preliminary data.</text>
</comment>
<dbReference type="EMBL" id="SNZK01000008">
    <property type="protein sequence ID" value="TDR52392.1"/>
    <property type="molecule type" value="Genomic_DNA"/>
</dbReference>
<proteinExistence type="predicted"/>
<dbReference type="InterPro" id="IPR019242">
    <property type="entry name" value="DUF2198"/>
</dbReference>
<dbReference type="Proteomes" id="UP000295558">
    <property type="component" value="Unassembled WGS sequence"/>
</dbReference>
<sequence>MWDQLISALFFPGLLVIILSRITYQRFVGLGLTLILITVSARMGFTNTWWLISLDAISMTMGFFLATRMLGRLRETDKEV</sequence>
<keyword evidence="3" id="KW-1185">Reference proteome</keyword>
<keyword evidence="1" id="KW-0812">Transmembrane</keyword>
<feature type="transmembrane region" description="Helical" evidence="1">
    <location>
        <begin position="51"/>
        <end position="71"/>
    </location>
</feature>
<dbReference type="Pfam" id="PF09964">
    <property type="entry name" value="DUF2198"/>
    <property type="match status" value="1"/>
</dbReference>
<feature type="transmembrane region" description="Helical" evidence="1">
    <location>
        <begin position="6"/>
        <end position="22"/>
    </location>
</feature>
<name>A0A4R6ZJK2_9LIST</name>
<evidence type="ECO:0000313" key="2">
    <source>
        <dbReference type="EMBL" id="TDR52392.1"/>
    </source>
</evidence>
<dbReference type="AlphaFoldDB" id="A0A4R6ZJK2"/>
<organism evidence="2 3">
    <name type="scientific">Listeria rocourtiae</name>
    <dbReference type="NCBI Taxonomy" id="647910"/>
    <lineage>
        <taxon>Bacteria</taxon>
        <taxon>Bacillati</taxon>
        <taxon>Bacillota</taxon>
        <taxon>Bacilli</taxon>
        <taxon>Bacillales</taxon>
        <taxon>Listeriaceae</taxon>
        <taxon>Listeria</taxon>
    </lineage>
</organism>
<evidence type="ECO:0000313" key="3">
    <source>
        <dbReference type="Proteomes" id="UP000295558"/>
    </source>
</evidence>
<dbReference type="RefSeq" id="WP_036069021.1">
    <property type="nucleotide sequence ID" value="NZ_JAASUO010000009.1"/>
</dbReference>
<dbReference type="OrthoDB" id="2454250at2"/>
<keyword evidence="1" id="KW-1133">Transmembrane helix</keyword>
<dbReference type="STRING" id="1265846.PROCOU_00765"/>
<feature type="transmembrane region" description="Helical" evidence="1">
    <location>
        <begin position="27"/>
        <end position="45"/>
    </location>
</feature>
<accession>A0A4R6ZJK2</accession>
<gene>
    <name evidence="2" type="ORF">DFP96_10866</name>
</gene>
<protein>
    <submittedName>
        <fullName evidence="2">General stress protein CsbA</fullName>
    </submittedName>
</protein>